<comment type="caution">
    <text evidence="2">The sequence shown here is derived from an EMBL/GenBank/DDBJ whole genome shotgun (WGS) entry which is preliminary data.</text>
</comment>
<dbReference type="PANTHER" id="PTHR38011:SF2">
    <property type="entry name" value="BIFUNCTIONAL DEAMINASE-REDUCTASE DOMAIN PROTEIN"/>
    <property type="match status" value="1"/>
</dbReference>
<accession>A0A2T2YKX9</accession>
<dbReference type="OrthoDB" id="195113at2"/>
<dbReference type="PANTHER" id="PTHR38011">
    <property type="entry name" value="DIHYDROFOLATE REDUCTASE FAMILY PROTEIN (AFU_ORTHOLOGUE AFUA_8G06820)"/>
    <property type="match status" value="1"/>
</dbReference>
<dbReference type="Gene3D" id="3.40.430.10">
    <property type="entry name" value="Dihydrofolate Reductase, subunit A"/>
    <property type="match status" value="1"/>
</dbReference>
<evidence type="ECO:0000313" key="3">
    <source>
        <dbReference type="Proteomes" id="UP000240357"/>
    </source>
</evidence>
<dbReference type="InterPro" id="IPR002734">
    <property type="entry name" value="RibDG_C"/>
</dbReference>
<reference evidence="2 3" key="1">
    <citation type="submission" date="2018-03" db="EMBL/GenBank/DDBJ databases">
        <title>Adhaeribacter sp. HMF7605 Genome sequencing and assembly.</title>
        <authorList>
            <person name="Kang H."/>
            <person name="Kang J."/>
            <person name="Cha I."/>
            <person name="Kim H."/>
            <person name="Joh K."/>
        </authorList>
    </citation>
    <scope>NUCLEOTIDE SEQUENCE [LARGE SCALE GENOMIC DNA]</scope>
    <source>
        <strain evidence="2 3">HMF7605</strain>
    </source>
</reference>
<dbReference type="InterPro" id="IPR024072">
    <property type="entry name" value="DHFR-like_dom_sf"/>
</dbReference>
<dbReference type="SUPFAM" id="SSF53597">
    <property type="entry name" value="Dihydrofolate reductase-like"/>
    <property type="match status" value="1"/>
</dbReference>
<protein>
    <submittedName>
        <fullName evidence="2">Dihydrofolate reductase</fullName>
    </submittedName>
</protein>
<gene>
    <name evidence="2" type="ORF">AHMF7605_23005</name>
</gene>
<dbReference type="GO" id="GO:0009231">
    <property type="term" value="P:riboflavin biosynthetic process"/>
    <property type="evidence" value="ECO:0007669"/>
    <property type="project" value="InterPro"/>
</dbReference>
<organism evidence="2 3">
    <name type="scientific">Adhaeribacter arboris</name>
    <dbReference type="NCBI Taxonomy" id="2072846"/>
    <lineage>
        <taxon>Bacteria</taxon>
        <taxon>Pseudomonadati</taxon>
        <taxon>Bacteroidota</taxon>
        <taxon>Cytophagia</taxon>
        <taxon>Cytophagales</taxon>
        <taxon>Hymenobacteraceae</taxon>
        <taxon>Adhaeribacter</taxon>
    </lineage>
</organism>
<evidence type="ECO:0000259" key="1">
    <source>
        <dbReference type="Pfam" id="PF01872"/>
    </source>
</evidence>
<dbReference type="RefSeq" id="WP_106932345.1">
    <property type="nucleotide sequence ID" value="NZ_PYFT01000001.1"/>
</dbReference>
<dbReference type="Pfam" id="PF01872">
    <property type="entry name" value="RibD_C"/>
    <property type="match status" value="1"/>
</dbReference>
<dbReference type="GO" id="GO:0008703">
    <property type="term" value="F:5-amino-6-(5-phosphoribosylamino)uracil reductase activity"/>
    <property type="evidence" value="ECO:0007669"/>
    <property type="project" value="InterPro"/>
</dbReference>
<feature type="domain" description="Bacterial bifunctional deaminase-reductase C-terminal" evidence="1">
    <location>
        <begin position="2"/>
        <end position="180"/>
    </location>
</feature>
<evidence type="ECO:0000313" key="2">
    <source>
        <dbReference type="EMBL" id="PSR56167.1"/>
    </source>
</evidence>
<dbReference type="EMBL" id="PYFT01000001">
    <property type="protein sequence ID" value="PSR56167.1"/>
    <property type="molecule type" value="Genomic_DNA"/>
</dbReference>
<proteinExistence type="predicted"/>
<dbReference type="InterPro" id="IPR050765">
    <property type="entry name" value="Riboflavin_Biosynth_HTPR"/>
</dbReference>
<name>A0A2T2YKX9_9BACT</name>
<keyword evidence="3" id="KW-1185">Reference proteome</keyword>
<dbReference type="AlphaFoldDB" id="A0A2T2YKX9"/>
<dbReference type="Proteomes" id="UP000240357">
    <property type="component" value="Unassembled WGS sequence"/>
</dbReference>
<sequence length="197" mass="21814">MRKIIVLSMITLDGVMQAPGGPEEDTSGGFQYGGWVAPYGDEVGGKFMEKLMKPADLLLGRQTFEIWENFWPEHADRWPGINEVTKYVLSTTLKKSDWENSVFLESLADIEKLKNSDGSDMKVWGSSQLIQLLLKHDLVDELWLMIHPLTLGEGKKLFDNGPIPAAFTLTESTVTSTGVIIAHYQRAGEVKTGTVGA</sequence>